<organism evidence="2 3">
    <name type="scientific">Hymenobacter ginsengisoli</name>
    <dbReference type="NCBI Taxonomy" id="1051626"/>
    <lineage>
        <taxon>Bacteria</taxon>
        <taxon>Pseudomonadati</taxon>
        <taxon>Bacteroidota</taxon>
        <taxon>Cytophagia</taxon>
        <taxon>Cytophagales</taxon>
        <taxon>Hymenobacteraceae</taxon>
        <taxon>Hymenobacter</taxon>
    </lineage>
</organism>
<comment type="caution">
    <text evidence="2">The sequence shown here is derived from an EMBL/GenBank/DDBJ whole genome shotgun (WGS) entry which is preliminary data.</text>
</comment>
<evidence type="ECO:0000256" key="1">
    <source>
        <dbReference type="SAM" id="Phobius"/>
    </source>
</evidence>
<dbReference type="EMBL" id="BAABGQ010000005">
    <property type="protein sequence ID" value="GAA4498948.1"/>
    <property type="molecule type" value="Genomic_DNA"/>
</dbReference>
<gene>
    <name evidence="2" type="ORF">GCM10023172_16830</name>
</gene>
<name>A0ABP8QB16_9BACT</name>
<keyword evidence="3" id="KW-1185">Reference proteome</keyword>
<evidence type="ECO:0000313" key="3">
    <source>
        <dbReference type="Proteomes" id="UP001501243"/>
    </source>
</evidence>
<sequence>MPAGVYASPNQAVYYKSRLKSYATGPAIEKGDPPGGRPAPISSRALLLLVGLGVFLVGGQVCVVGYVEVVIGKRCPGAWY</sequence>
<evidence type="ECO:0000313" key="2">
    <source>
        <dbReference type="EMBL" id="GAA4498948.1"/>
    </source>
</evidence>
<feature type="transmembrane region" description="Helical" evidence="1">
    <location>
        <begin position="45"/>
        <end position="67"/>
    </location>
</feature>
<keyword evidence="1" id="KW-0812">Transmembrane</keyword>
<keyword evidence="1" id="KW-1133">Transmembrane helix</keyword>
<proteinExistence type="predicted"/>
<reference evidence="3" key="1">
    <citation type="journal article" date="2019" name="Int. J. Syst. Evol. Microbiol.">
        <title>The Global Catalogue of Microorganisms (GCM) 10K type strain sequencing project: providing services to taxonomists for standard genome sequencing and annotation.</title>
        <authorList>
            <consortium name="The Broad Institute Genomics Platform"/>
            <consortium name="The Broad Institute Genome Sequencing Center for Infectious Disease"/>
            <person name="Wu L."/>
            <person name="Ma J."/>
        </authorList>
    </citation>
    <scope>NUCLEOTIDE SEQUENCE [LARGE SCALE GENOMIC DNA]</scope>
    <source>
        <strain evidence="3">JCM 17841</strain>
    </source>
</reference>
<accession>A0ABP8QB16</accession>
<protein>
    <submittedName>
        <fullName evidence="2">Uncharacterized protein</fullName>
    </submittedName>
</protein>
<dbReference type="Proteomes" id="UP001501243">
    <property type="component" value="Unassembled WGS sequence"/>
</dbReference>
<keyword evidence="1" id="KW-0472">Membrane</keyword>